<dbReference type="GO" id="GO:0003677">
    <property type="term" value="F:DNA binding"/>
    <property type="evidence" value="ECO:0007669"/>
    <property type="project" value="InterPro"/>
</dbReference>
<keyword evidence="2" id="KW-0479">Metal-binding</keyword>
<dbReference type="SUPFAM" id="SSF57701">
    <property type="entry name" value="Zn2/Cys6 DNA-binding domain"/>
    <property type="match status" value="1"/>
</dbReference>
<dbReference type="CDD" id="cd00067">
    <property type="entry name" value="GAL4"/>
    <property type="match status" value="1"/>
</dbReference>
<feature type="region of interest" description="Disordered" evidence="4">
    <location>
        <begin position="135"/>
        <end position="160"/>
    </location>
</feature>
<dbReference type="PANTHER" id="PTHR31001:SF49">
    <property type="entry name" value="ZN(II)2CYS6 TRANSCRIPTION FACTOR (EUROFUNG)"/>
    <property type="match status" value="1"/>
</dbReference>
<dbReference type="PROSITE" id="PS50048">
    <property type="entry name" value="ZN2_CY6_FUNGAL_2"/>
    <property type="match status" value="1"/>
</dbReference>
<evidence type="ECO:0000256" key="4">
    <source>
        <dbReference type="SAM" id="MobiDB-lite"/>
    </source>
</evidence>
<dbReference type="Pfam" id="PF04082">
    <property type="entry name" value="Fungal_trans"/>
    <property type="match status" value="1"/>
</dbReference>
<evidence type="ECO:0000256" key="2">
    <source>
        <dbReference type="ARBA" id="ARBA00022723"/>
    </source>
</evidence>
<evidence type="ECO:0000313" key="7">
    <source>
        <dbReference type="Proteomes" id="UP001301769"/>
    </source>
</evidence>
<comment type="subcellular location">
    <subcellularLocation>
        <location evidence="1">Nucleus</location>
    </subcellularLocation>
</comment>
<dbReference type="GO" id="GO:0008270">
    <property type="term" value="F:zinc ion binding"/>
    <property type="evidence" value="ECO:0007669"/>
    <property type="project" value="InterPro"/>
</dbReference>
<evidence type="ECO:0000256" key="3">
    <source>
        <dbReference type="ARBA" id="ARBA00023242"/>
    </source>
</evidence>
<reference evidence="6" key="1">
    <citation type="journal article" date="2023" name="Mol. Phylogenet. Evol.">
        <title>Genome-scale phylogeny and comparative genomics of the fungal order Sordariales.</title>
        <authorList>
            <person name="Hensen N."/>
            <person name="Bonometti L."/>
            <person name="Westerberg I."/>
            <person name="Brannstrom I.O."/>
            <person name="Guillou S."/>
            <person name="Cros-Aarteil S."/>
            <person name="Calhoun S."/>
            <person name="Haridas S."/>
            <person name="Kuo A."/>
            <person name="Mondo S."/>
            <person name="Pangilinan J."/>
            <person name="Riley R."/>
            <person name="LaButti K."/>
            <person name="Andreopoulos B."/>
            <person name="Lipzen A."/>
            <person name="Chen C."/>
            <person name="Yan M."/>
            <person name="Daum C."/>
            <person name="Ng V."/>
            <person name="Clum A."/>
            <person name="Steindorff A."/>
            <person name="Ohm R.A."/>
            <person name="Martin F."/>
            <person name="Silar P."/>
            <person name="Natvig D.O."/>
            <person name="Lalanne C."/>
            <person name="Gautier V."/>
            <person name="Ament-Velasquez S.L."/>
            <person name="Kruys A."/>
            <person name="Hutchinson M.I."/>
            <person name="Powell A.J."/>
            <person name="Barry K."/>
            <person name="Miller A.N."/>
            <person name="Grigoriev I.V."/>
            <person name="Debuchy R."/>
            <person name="Gladieux P."/>
            <person name="Hiltunen Thoren M."/>
            <person name="Johannesson H."/>
        </authorList>
    </citation>
    <scope>NUCLEOTIDE SEQUENCE</scope>
    <source>
        <strain evidence="6">PSN293</strain>
    </source>
</reference>
<accession>A0AAN6XY64</accession>
<dbReference type="InterPro" id="IPR001138">
    <property type="entry name" value="Zn2Cys6_DnaBD"/>
</dbReference>
<proteinExistence type="predicted"/>
<feature type="compositionally biased region" description="Low complexity" evidence="4">
    <location>
        <begin position="22"/>
        <end position="34"/>
    </location>
</feature>
<keyword evidence="3" id="KW-0539">Nucleus</keyword>
<protein>
    <recommendedName>
        <fullName evidence="5">Zn(2)-C6 fungal-type domain-containing protein</fullName>
    </recommendedName>
</protein>
<dbReference type="SMART" id="SM00066">
    <property type="entry name" value="GAL4"/>
    <property type="match status" value="1"/>
</dbReference>
<dbReference type="InterPro" id="IPR036864">
    <property type="entry name" value="Zn2-C6_fun-type_DNA-bd_sf"/>
</dbReference>
<dbReference type="CDD" id="cd12148">
    <property type="entry name" value="fungal_TF_MHR"/>
    <property type="match status" value="1"/>
</dbReference>
<dbReference type="GO" id="GO:0005634">
    <property type="term" value="C:nucleus"/>
    <property type="evidence" value="ECO:0007669"/>
    <property type="project" value="UniProtKB-SubCell"/>
</dbReference>
<organism evidence="6 7">
    <name type="scientific">Rhypophila decipiens</name>
    <dbReference type="NCBI Taxonomy" id="261697"/>
    <lineage>
        <taxon>Eukaryota</taxon>
        <taxon>Fungi</taxon>
        <taxon>Dikarya</taxon>
        <taxon>Ascomycota</taxon>
        <taxon>Pezizomycotina</taxon>
        <taxon>Sordariomycetes</taxon>
        <taxon>Sordariomycetidae</taxon>
        <taxon>Sordariales</taxon>
        <taxon>Naviculisporaceae</taxon>
        <taxon>Rhypophila</taxon>
    </lineage>
</organism>
<evidence type="ECO:0000259" key="5">
    <source>
        <dbReference type="PROSITE" id="PS50048"/>
    </source>
</evidence>
<feature type="region of interest" description="Disordered" evidence="4">
    <location>
        <begin position="1"/>
        <end position="40"/>
    </location>
</feature>
<feature type="domain" description="Zn(2)-C6 fungal-type" evidence="5">
    <location>
        <begin position="45"/>
        <end position="76"/>
    </location>
</feature>
<dbReference type="PROSITE" id="PS00463">
    <property type="entry name" value="ZN2_CY6_FUNGAL_1"/>
    <property type="match status" value="1"/>
</dbReference>
<dbReference type="Gene3D" id="4.10.240.10">
    <property type="entry name" value="Zn(2)-C6 fungal-type DNA-binding domain"/>
    <property type="match status" value="1"/>
</dbReference>
<dbReference type="GO" id="GO:0006351">
    <property type="term" value="P:DNA-templated transcription"/>
    <property type="evidence" value="ECO:0007669"/>
    <property type="project" value="InterPro"/>
</dbReference>
<evidence type="ECO:0000256" key="1">
    <source>
        <dbReference type="ARBA" id="ARBA00004123"/>
    </source>
</evidence>
<gene>
    <name evidence="6" type="ORF">QBC37DRAFT_59085</name>
</gene>
<dbReference type="PANTHER" id="PTHR31001">
    <property type="entry name" value="UNCHARACTERIZED TRANSCRIPTIONAL REGULATORY PROTEIN"/>
    <property type="match status" value="1"/>
</dbReference>
<evidence type="ECO:0000313" key="6">
    <source>
        <dbReference type="EMBL" id="KAK4209103.1"/>
    </source>
</evidence>
<dbReference type="InterPro" id="IPR007219">
    <property type="entry name" value="XnlR_reg_dom"/>
</dbReference>
<dbReference type="AlphaFoldDB" id="A0AAN6XY64"/>
<reference evidence="6" key="2">
    <citation type="submission" date="2023-05" db="EMBL/GenBank/DDBJ databases">
        <authorList>
            <consortium name="Lawrence Berkeley National Laboratory"/>
            <person name="Steindorff A."/>
            <person name="Hensen N."/>
            <person name="Bonometti L."/>
            <person name="Westerberg I."/>
            <person name="Brannstrom I.O."/>
            <person name="Guillou S."/>
            <person name="Cros-Aarteil S."/>
            <person name="Calhoun S."/>
            <person name="Haridas S."/>
            <person name="Kuo A."/>
            <person name="Mondo S."/>
            <person name="Pangilinan J."/>
            <person name="Riley R."/>
            <person name="Labutti K."/>
            <person name="Andreopoulos B."/>
            <person name="Lipzen A."/>
            <person name="Chen C."/>
            <person name="Yanf M."/>
            <person name="Daum C."/>
            <person name="Ng V."/>
            <person name="Clum A."/>
            <person name="Ohm R."/>
            <person name="Martin F."/>
            <person name="Silar P."/>
            <person name="Natvig D."/>
            <person name="Lalanne C."/>
            <person name="Gautier V."/>
            <person name="Ament-Velasquez S.L."/>
            <person name="Kruys A."/>
            <person name="Hutchinson M.I."/>
            <person name="Powell A.J."/>
            <person name="Barry K."/>
            <person name="Miller A.N."/>
            <person name="Grigoriev I.V."/>
            <person name="Debuchy R."/>
            <person name="Gladieux P."/>
            <person name="Thoren M.H."/>
            <person name="Johannesson H."/>
        </authorList>
    </citation>
    <scope>NUCLEOTIDE SEQUENCE</scope>
    <source>
        <strain evidence="6">PSN293</strain>
    </source>
</reference>
<keyword evidence="7" id="KW-1185">Reference proteome</keyword>
<dbReference type="InterPro" id="IPR050613">
    <property type="entry name" value="Sec_Metabolite_Reg"/>
</dbReference>
<dbReference type="GO" id="GO:0000981">
    <property type="term" value="F:DNA-binding transcription factor activity, RNA polymerase II-specific"/>
    <property type="evidence" value="ECO:0007669"/>
    <property type="project" value="InterPro"/>
</dbReference>
<sequence>MDLTTANSAEGSPELPPSAGATTTNTTSTSSSLSEQKKRNRIRFSCTSCRDKKLKCNRQSPCDQCEKRHLSDSCRFVPYVNPRPGANGTAREALAPGSPSSAGPGPGPRGKVPAGEPAMHSRLKHLEHLVQVLKSQKRDAAESSTVAAASPKPEDDERLPAHCDNKLAGVLTEDKRYVEAANWESILDDIVSLTNDLKTHEQSDDLDYTEQPPPAQKNISLLAGGFPYATVSELAALLPPRPVLDRLISRLFQIPEPGWVVYHVPSFLREYDAFWRDKSQATYSWIGLLFCMASYAALDCERSKDWDEVPGNLGPPRQVFETFKRYAAHCLCLGDYSAPGKWKVEALVLYFGCEYFQKNDSPLGCSIILSIMVRLAMHMGMHRDPKHYPDMTPFEGEMRRRAWMLLTEIDRLVSYQFGLPSNVHPGIADTELPRNLHDTDFDVDSKELPPSRPETERTICLHTIVKARLLRVFGDITSALNARDGLTYATFASLDKRLEEAHQTTPSILQHRSFSQSLADPVDLIMQRYWLDFTYQKSRLILHRQFLARGRMDKRFEYSRRTCLDAATQILKHQYDIHCETQPGGRLAKDRGLITSLSIHDFLLADMILCLELSFVNARKRNPQSRPEVMKHFAQDTSKDIMSQEQIMEILQTSRSIWQSMRKDSAEANKGFKILTRMLNESTGTAFESSPESTGAAPQLNMEESMAAYPPFFHFGADTGSNMSTAPLDLSGSSQTQTPNWGSMDFADNTGLGQAPQTWLSDLDGQAQDLMDGIVEASVTGDWSMWDLQVQKGPTDVCQIPWHNFFQTHEL</sequence>
<dbReference type="EMBL" id="MU858216">
    <property type="protein sequence ID" value="KAK4209103.1"/>
    <property type="molecule type" value="Genomic_DNA"/>
</dbReference>
<feature type="compositionally biased region" description="Polar residues" evidence="4">
    <location>
        <begin position="1"/>
        <end position="10"/>
    </location>
</feature>
<comment type="caution">
    <text evidence="6">The sequence shown here is derived from an EMBL/GenBank/DDBJ whole genome shotgun (WGS) entry which is preliminary data.</text>
</comment>
<dbReference type="Pfam" id="PF00172">
    <property type="entry name" value="Zn_clus"/>
    <property type="match status" value="1"/>
</dbReference>
<feature type="compositionally biased region" description="Low complexity" evidence="4">
    <location>
        <begin position="93"/>
        <end position="103"/>
    </location>
</feature>
<dbReference type="Proteomes" id="UP001301769">
    <property type="component" value="Unassembled WGS sequence"/>
</dbReference>
<dbReference type="SMART" id="SM00906">
    <property type="entry name" value="Fungal_trans"/>
    <property type="match status" value="1"/>
</dbReference>
<name>A0AAN6XY64_9PEZI</name>
<feature type="region of interest" description="Disordered" evidence="4">
    <location>
        <begin position="85"/>
        <end position="116"/>
    </location>
</feature>